<dbReference type="InterPro" id="IPR002938">
    <property type="entry name" value="FAD-bd"/>
</dbReference>
<dbReference type="Gene3D" id="3.30.9.10">
    <property type="entry name" value="D-Amino Acid Oxidase, subunit A, domain 2"/>
    <property type="match status" value="1"/>
</dbReference>
<dbReference type="PRINTS" id="PR00420">
    <property type="entry name" value="RNGMNOXGNASE"/>
</dbReference>
<dbReference type="SUPFAM" id="SSF51905">
    <property type="entry name" value="FAD/NAD(P)-binding domain"/>
    <property type="match status" value="1"/>
</dbReference>
<dbReference type="PANTHER" id="PTHR43004:SF19">
    <property type="entry name" value="BINDING MONOOXYGENASE, PUTATIVE (JCVI)-RELATED"/>
    <property type="match status" value="1"/>
</dbReference>
<dbReference type="InterPro" id="IPR050641">
    <property type="entry name" value="RIFMO-like"/>
</dbReference>
<keyword evidence="6" id="KW-1185">Reference proteome</keyword>
<dbReference type="PANTHER" id="PTHR43004">
    <property type="entry name" value="TRK SYSTEM POTASSIUM UPTAKE PROTEIN"/>
    <property type="match status" value="1"/>
</dbReference>
<reference evidence="6" key="1">
    <citation type="journal article" date="2019" name="Int. J. Syst. Evol. Microbiol.">
        <title>The Global Catalogue of Microorganisms (GCM) 10K type strain sequencing project: providing services to taxonomists for standard genome sequencing and annotation.</title>
        <authorList>
            <consortium name="The Broad Institute Genomics Platform"/>
            <consortium name="The Broad Institute Genome Sequencing Center for Infectious Disease"/>
            <person name="Wu L."/>
            <person name="Ma J."/>
        </authorList>
    </citation>
    <scope>NUCLEOTIDE SEQUENCE [LARGE SCALE GENOMIC DNA]</scope>
    <source>
        <strain evidence="6">JCM 16904</strain>
    </source>
</reference>
<keyword evidence="3" id="KW-0274">FAD</keyword>
<dbReference type="EMBL" id="BAAAZP010000211">
    <property type="protein sequence ID" value="GAA3710934.1"/>
    <property type="molecule type" value="Genomic_DNA"/>
</dbReference>
<name>A0ABP7DWD9_9ACTN</name>
<gene>
    <name evidence="5" type="ORF">GCM10022224_090490</name>
</gene>
<dbReference type="Pfam" id="PF01494">
    <property type="entry name" value="FAD_binding_3"/>
    <property type="match status" value="1"/>
</dbReference>
<evidence type="ECO:0000313" key="6">
    <source>
        <dbReference type="Proteomes" id="UP001500902"/>
    </source>
</evidence>
<accession>A0ABP7DWD9</accession>
<proteinExistence type="predicted"/>
<protein>
    <submittedName>
        <fullName evidence="5">FAD-dependent monooxygenase</fullName>
    </submittedName>
</protein>
<dbReference type="GO" id="GO:0004497">
    <property type="term" value="F:monooxygenase activity"/>
    <property type="evidence" value="ECO:0007669"/>
    <property type="project" value="UniProtKB-KW"/>
</dbReference>
<evidence type="ECO:0000256" key="2">
    <source>
        <dbReference type="ARBA" id="ARBA00022630"/>
    </source>
</evidence>
<keyword evidence="2" id="KW-0285">Flavoprotein</keyword>
<dbReference type="Proteomes" id="UP001500902">
    <property type="component" value="Unassembled WGS sequence"/>
</dbReference>
<evidence type="ECO:0000256" key="1">
    <source>
        <dbReference type="ARBA" id="ARBA00001974"/>
    </source>
</evidence>
<dbReference type="InterPro" id="IPR036188">
    <property type="entry name" value="FAD/NAD-bd_sf"/>
</dbReference>
<organism evidence="5 6">
    <name type="scientific">Nonomuraea antimicrobica</name>
    <dbReference type="NCBI Taxonomy" id="561173"/>
    <lineage>
        <taxon>Bacteria</taxon>
        <taxon>Bacillati</taxon>
        <taxon>Actinomycetota</taxon>
        <taxon>Actinomycetes</taxon>
        <taxon>Streptosporangiales</taxon>
        <taxon>Streptosporangiaceae</taxon>
        <taxon>Nonomuraea</taxon>
    </lineage>
</organism>
<dbReference type="Gene3D" id="3.50.50.60">
    <property type="entry name" value="FAD/NAD(P)-binding domain"/>
    <property type="match status" value="1"/>
</dbReference>
<keyword evidence="5" id="KW-0560">Oxidoreductase</keyword>
<feature type="domain" description="FAD-binding" evidence="4">
    <location>
        <begin position="2"/>
        <end position="327"/>
    </location>
</feature>
<evidence type="ECO:0000259" key="4">
    <source>
        <dbReference type="Pfam" id="PF01494"/>
    </source>
</evidence>
<keyword evidence="5" id="KW-0503">Monooxygenase</keyword>
<sequence length="453" mass="48221">MDVLIVGGGLSGLTVAALLSQVGVTCLVVEREREMPRAPRNHRLNPRTMQVLRGAGLEEPVRDIELGRESGGLIVADTVTGSASARLLSPWDPIPPSVSEVPVCTCNERELAAVMRTQARERGAEVRLGVTLTGFEASPGRVTGVLDDGTTVEARYLIAASGSALRDAAGVSAHGPGRLGRQLTISFRADLDLCDGYVLGSVNGLLLPEEPGIFGLTVPMTGLTTEQCAELIRTAIGRADLPVELVGLEPLEIAAEIADRFVCGRVLLLSKSAYVSPPTPGLIGNARIQDAHNLAWKLELVLSGEAGPGLLDTYDTERRPLAELTVRDGLSRLPAHMTAPTVTAEALTVDRLTFELGYRYGTGDPFENPRRPTRQPGGMVPHFDLSARSFVLLADGDEQRWRAAADPLGVEVRAGGGGAEALLVRPDGFVAWRSTEPGHLTQALERLLHREGS</sequence>
<dbReference type="RefSeq" id="WP_344893713.1">
    <property type="nucleotide sequence ID" value="NZ_BAAAZP010000211.1"/>
</dbReference>
<comment type="caution">
    <text evidence="5">The sequence shown here is derived from an EMBL/GenBank/DDBJ whole genome shotgun (WGS) entry which is preliminary data.</text>
</comment>
<evidence type="ECO:0000313" key="5">
    <source>
        <dbReference type="EMBL" id="GAA3710934.1"/>
    </source>
</evidence>
<dbReference type="Gene3D" id="3.40.30.120">
    <property type="match status" value="1"/>
</dbReference>
<dbReference type="Pfam" id="PF21274">
    <property type="entry name" value="Rng_hyd_C"/>
    <property type="match status" value="1"/>
</dbReference>
<comment type="cofactor">
    <cofactor evidence="1">
        <name>FAD</name>
        <dbReference type="ChEBI" id="CHEBI:57692"/>
    </cofactor>
</comment>
<evidence type="ECO:0000256" key="3">
    <source>
        <dbReference type="ARBA" id="ARBA00022827"/>
    </source>
</evidence>